<sequence>MSSMSLSSSYLSLRELPSGTQPSSLTISTARSPASSALALTATPQTNRMTSALDLDIQTRLSQAIAKVLQTHKRDYEKSDCSDDDEDTSMTEACIERGTKPEAELIHFNSQRQKRQQHPQTQRYRVNSQPAKSSLINDPVHLNGLKLPTSLLNPTGGESSSSRDGPWVFVYAPSSPSSHELYESLISVCESFSPSVWVQLRILGEVNSDIKPSGKSPHLALTQGQSQSIQTGRILGILHPLGGGRQLLPAVVILDHQFRKRVMLPLGVANSTVRLGKVCKPFDPRRDDVPHIVKDSVGYLIWEQSVKNTKI</sequence>
<feature type="region of interest" description="Disordered" evidence="1">
    <location>
        <begin position="14"/>
        <end position="33"/>
    </location>
</feature>
<reference evidence="2 3" key="1">
    <citation type="journal article" date="2016" name="Proc. Natl. Acad. Sci. U.S.A.">
        <title>Comparative genomics of biotechnologically important yeasts.</title>
        <authorList>
            <person name="Riley R."/>
            <person name="Haridas S."/>
            <person name="Wolfe K.H."/>
            <person name="Lopes M.R."/>
            <person name="Hittinger C.T."/>
            <person name="Goeker M."/>
            <person name="Salamov A.A."/>
            <person name="Wisecaver J.H."/>
            <person name="Long T.M."/>
            <person name="Calvey C.H."/>
            <person name="Aerts A.L."/>
            <person name="Barry K.W."/>
            <person name="Choi C."/>
            <person name="Clum A."/>
            <person name="Coughlan A.Y."/>
            <person name="Deshpande S."/>
            <person name="Douglass A.P."/>
            <person name="Hanson S.J."/>
            <person name="Klenk H.-P."/>
            <person name="LaButti K.M."/>
            <person name="Lapidus A."/>
            <person name="Lindquist E.A."/>
            <person name="Lipzen A.M."/>
            <person name="Meier-Kolthoff J.P."/>
            <person name="Ohm R.A."/>
            <person name="Otillar R.P."/>
            <person name="Pangilinan J.L."/>
            <person name="Peng Y."/>
            <person name="Rokas A."/>
            <person name="Rosa C.A."/>
            <person name="Scheuner C."/>
            <person name="Sibirny A.A."/>
            <person name="Slot J.C."/>
            <person name="Stielow J.B."/>
            <person name="Sun H."/>
            <person name="Kurtzman C.P."/>
            <person name="Blackwell M."/>
            <person name="Grigoriev I.V."/>
            <person name="Jeffries T.W."/>
        </authorList>
    </citation>
    <scope>NUCLEOTIDE SEQUENCE [LARGE SCALE GENOMIC DNA]</scope>
    <source>
        <strain evidence="2 3">DSM 6958</strain>
    </source>
</reference>
<evidence type="ECO:0000256" key="1">
    <source>
        <dbReference type="SAM" id="MobiDB-lite"/>
    </source>
</evidence>
<evidence type="ECO:0000313" key="2">
    <source>
        <dbReference type="EMBL" id="ODQ65294.1"/>
    </source>
</evidence>
<name>A0A1E3PJB4_9ASCO</name>
<dbReference type="AlphaFoldDB" id="A0A1E3PJB4"/>
<evidence type="ECO:0000313" key="3">
    <source>
        <dbReference type="Proteomes" id="UP000095009"/>
    </source>
</evidence>
<accession>A0A1E3PJB4</accession>
<feature type="compositionally biased region" description="Polar residues" evidence="1">
    <location>
        <begin position="124"/>
        <end position="136"/>
    </location>
</feature>
<dbReference type="Proteomes" id="UP000095009">
    <property type="component" value="Unassembled WGS sequence"/>
</dbReference>
<dbReference type="EMBL" id="KV454410">
    <property type="protein sequence ID" value="ODQ65294.1"/>
    <property type="molecule type" value="Genomic_DNA"/>
</dbReference>
<organism evidence="2 3">
    <name type="scientific">Nadsonia fulvescens var. elongata DSM 6958</name>
    <dbReference type="NCBI Taxonomy" id="857566"/>
    <lineage>
        <taxon>Eukaryota</taxon>
        <taxon>Fungi</taxon>
        <taxon>Dikarya</taxon>
        <taxon>Ascomycota</taxon>
        <taxon>Saccharomycotina</taxon>
        <taxon>Dipodascomycetes</taxon>
        <taxon>Dipodascales</taxon>
        <taxon>Dipodascales incertae sedis</taxon>
        <taxon>Nadsonia</taxon>
    </lineage>
</organism>
<keyword evidence="3" id="KW-1185">Reference proteome</keyword>
<proteinExistence type="predicted"/>
<protein>
    <submittedName>
        <fullName evidence="2">Uncharacterized protein</fullName>
    </submittedName>
</protein>
<gene>
    <name evidence="2" type="ORF">NADFUDRAFT_70788</name>
</gene>
<dbReference type="OrthoDB" id="5390017at2759"/>
<feature type="region of interest" description="Disordered" evidence="1">
    <location>
        <begin position="109"/>
        <end position="139"/>
    </location>
</feature>